<evidence type="ECO:0000256" key="3">
    <source>
        <dbReference type="ARBA" id="ARBA00023125"/>
    </source>
</evidence>
<comment type="caution">
    <text evidence="6">The sequence shown here is derived from an EMBL/GenBank/DDBJ whole genome shotgun (WGS) entry which is preliminary data.</text>
</comment>
<dbReference type="PROSITE" id="PS50931">
    <property type="entry name" value="HTH_LYSR"/>
    <property type="match status" value="1"/>
</dbReference>
<dbReference type="PRINTS" id="PR00039">
    <property type="entry name" value="HTHLYSR"/>
</dbReference>
<dbReference type="FunFam" id="1.10.10.10:FF:000001">
    <property type="entry name" value="LysR family transcriptional regulator"/>
    <property type="match status" value="1"/>
</dbReference>
<evidence type="ECO:0000256" key="1">
    <source>
        <dbReference type="ARBA" id="ARBA00009437"/>
    </source>
</evidence>
<name>A0A5R9EY83_9BACL</name>
<evidence type="ECO:0000259" key="5">
    <source>
        <dbReference type="PROSITE" id="PS50931"/>
    </source>
</evidence>
<dbReference type="InterPro" id="IPR036388">
    <property type="entry name" value="WH-like_DNA-bd_sf"/>
</dbReference>
<dbReference type="AlphaFoldDB" id="A0A5R9EY83"/>
<keyword evidence="4" id="KW-0804">Transcription</keyword>
<dbReference type="RefSeq" id="WP_138127982.1">
    <property type="nucleotide sequence ID" value="NZ_SWLG01000013.1"/>
</dbReference>
<dbReference type="Pfam" id="PF00126">
    <property type="entry name" value="HTH_1"/>
    <property type="match status" value="1"/>
</dbReference>
<evidence type="ECO:0000256" key="2">
    <source>
        <dbReference type="ARBA" id="ARBA00023015"/>
    </source>
</evidence>
<accession>A0A5R9EY83</accession>
<protein>
    <submittedName>
        <fullName evidence="6">LysR family transcriptional regulator</fullName>
    </submittedName>
</protein>
<feature type="domain" description="HTH lysR-type" evidence="5">
    <location>
        <begin position="1"/>
        <end position="58"/>
    </location>
</feature>
<dbReference type="OrthoDB" id="9803735at2"/>
<organism evidence="6 7">
    <name type="scientific">Exobacillus caeni</name>
    <dbReference type="NCBI Taxonomy" id="2574798"/>
    <lineage>
        <taxon>Bacteria</taxon>
        <taxon>Bacillati</taxon>
        <taxon>Bacillota</taxon>
        <taxon>Bacilli</taxon>
        <taxon>Bacillales</taxon>
        <taxon>Guptibacillaceae</taxon>
        <taxon>Exobacillus</taxon>
    </lineage>
</organism>
<dbReference type="GO" id="GO:0000976">
    <property type="term" value="F:transcription cis-regulatory region binding"/>
    <property type="evidence" value="ECO:0007669"/>
    <property type="project" value="TreeGrafter"/>
</dbReference>
<reference evidence="6 7" key="1">
    <citation type="submission" date="2019-04" db="EMBL/GenBank/DDBJ databases">
        <title>Bacillus caeni sp. nov., a bacterium isolated from mangrove sediment.</title>
        <authorList>
            <person name="Huang H."/>
            <person name="Mo K."/>
            <person name="Hu Y."/>
        </authorList>
    </citation>
    <scope>NUCLEOTIDE SEQUENCE [LARGE SCALE GENOMIC DNA]</scope>
    <source>
        <strain evidence="6 7">HB172195</strain>
    </source>
</reference>
<keyword evidence="7" id="KW-1185">Reference proteome</keyword>
<dbReference type="EMBL" id="SWLG01000013">
    <property type="protein sequence ID" value="TLS36087.1"/>
    <property type="molecule type" value="Genomic_DNA"/>
</dbReference>
<dbReference type="Gene3D" id="1.10.10.10">
    <property type="entry name" value="Winged helix-like DNA-binding domain superfamily/Winged helix DNA-binding domain"/>
    <property type="match status" value="1"/>
</dbReference>
<dbReference type="CDD" id="cd05466">
    <property type="entry name" value="PBP2_LTTR_substrate"/>
    <property type="match status" value="1"/>
</dbReference>
<proteinExistence type="inferred from homology"/>
<dbReference type="Gene3D" id="3.40.190.290">
    <property type="match status" value="1"/>
</dbReference>
<keyword evidence="3" id="KW-0238">DNA-binding</keyword>
<dbReference type="GO" id="GO:0003700">
    <property type="term" value="F:DNA-binding transcription factor activity"/>
    <property type="evidence" value="ECO:0007669"/>
    <property type="project" value="InterPro"/>
</dbReference>
<dbReference type="PANTHER" id="PTHR30126:SF64">
    <property type="entry name" value="HTH-TYPE TRANSCRIPTIONAL REGULATOR CITR"/>
    <property type="match status" value="1"/>
</dbReference>
<dbReference type="InterPro" id="IPR036390">
    <property type="entry name" value="WH_DNA-bd_sf"/>
</dbReference>
<comment type="similarity">
    <text evidence="1">Belongs to the LysR transcriptional regulatory family.</text>
</comment>
<evidence type="ECO:0000256" key="4">
    <source>
        <dbReference type="ARBA" id="ARBA00023163"/>
    </source>
</evidence>
<gene>
    <name evidence="6" type="ORF">FCL54_17010</name>
</gene>
<dbReference type="InterPro" id="IPR005119">
    <property type="entry name" value="LysR_subst-bd"/>
</dbReference>
<dbReference type="SUPFAM" id="SSF53850">
    <property type="entry name" value="Periplasmic binding protein-like II"/>
    <property type="match status" value="1"/>
</dbReference>
<sequence>MNIKWLNTFVTAATYENYRETSEKLYISQPTVSVHIQQLEKEMGTKLFEKTGRNIVLTQAGRRFLPHAKAIIESYNDGLHQMTSWQQGYSQKLTLAVSPLIASSILPYTLQQFMKLHPQIEVVVQVSDSHQIGDMVHNGQADVGLSRMEPYGGNVKSEVLYEDRVILVVPHDGGDLETSPPIDVEQLLKEETLFTYNHPVYWDELLTEIRSIYSGIRTMVVSHVHITKRFIEEGIGFSFLPVSTVRRELMEGRMMEVHTDLIRLPVAKTYLVTGNAGREADLFCEFLKKKF</sequence>
<dbReference type="InterPro" id="IPR000847">
    <property type="entry name" value="LysR_HTH_N"/>
</dbReference>
<dbReference type="Pfam" id="PF03466">
    <property type="entry name" value="LysR_substrate"/>
    <property type="match status" value="1"/>
</dbReference>
<evidence type="ECO:0000313" key="7">
    <source>
        <dbReference type="Proteomes" id="UP000308230"/>
    </source>
</evidence>
<dbReference type="Proteomes" id="UP000308230">
    <property type="component" value="Unassembled WGS sequence"/>
</dbReference>
<evidence type="ECO:0000313" key="6">
    <source>
        <dbReference type="EMBL" id="TLS36087.1"/>
    </source>
</evidence>
<keyword evidence="2" id="KW-0805">Transcription regulation</keyword>
<dbReference type="SUPFAM" id="SSF46785">
    <property type="entry name" value="Winged helix' DNA-binding domain"/>
    <property type="match status" value="1"/>
</dbReference>
<dbReference type="PANTHER" id="PTHR30126">
    <property type="entry name" value="HTH-TYPE TRANSCRIPTIONAL REGULATOR"/>
    <property type="match status" value="1"/>
</dbReference>